<keyword evidence="4 6" id="KW-1133">Transmembrane helix</keyword>
<evidence type="ECO:0008006" key="9">
    <source>
        <dbReference type="Google" id="ProtNLM"/>
    </source>
</evidence>
<gene>
    <name evidence="7" type="ORF">IPK02_15110</name>
</gene>
<comment type="subcellular location">
    <subcellularLocation>
        <location evidence="1">Membrane</location>
        <topology evidence="1">Multi-pass membrane protein</topology>
    </subcellularLocation>
</comment>
<feature type="transmembrane region" description="Helical" evidence="6">
    <location>
        <begin position="46"/>
        <end position="65"/>
    </location>
</feature>
<accession>A0A935TAP2</accession>
<evidence type="ECO:0000256" key="4">
    <source>
        <dbReference type="ARBA" id="ARBA00022989"/>
    </source>
</evidence>
<comment type="caution">
    <text evidence="7">The sequence shown here is derived from an EMBL/GenBank/DDBJ whole genome shotgun (WGS) entry which is preliminary data.</text>
</comment>
<evidence type="ECO:0000256" key="3">
    <source>
        <dbReference type="ARBA" id="ARBA00022692"/>
    </source>
</evidence>
<dbReference type="InterPro" id="IPR003339">
    <property type="entry name" value="ABC/ECF_trnsptr_transmembrane"/>
</dbReference>
<evidence type="ECO:0000313" key="8">
    <source>
        <dbReference type="Proteomes" id="UP000706151"/>
    </source>
</evidence>
<evidence type="ECO:0000256" key="5">
    <source>
        <dbReference type="ARBA" id="ARBA00023136"/>
    </source>
</evidence>
<evidence type="ECO:0000256" key="6">
    <source>
        <dbReference type="SAM" id="Phobius"/>
    </source>
</evidence>
<evidence type="ECO:0000313" key="7">
    <source>
        <dbReference type="EMBL" id="MBK7955161.1"/>
    </source>
</evidence>
<dbReference type="Pfam" id="PF02361">
    <property type="entry name" value="CbiQ"/>
    <property type="match status" value="1"/>
</dbReference>
<dbReference type="Proteomes" id="UP000706151">
    <property type="component" value="Unassembled WGS sequence"/>
</dbReference>
<evidence type="ECO:0000256" key="2">
    <source>
        <dbReference type="ARBA" id="ARBA00008564"/>
    </source>
</evidence>
<reference evidence="7 8" key="1">
    <citation type="submission" date="2020-10" db="EMBL/GenBank/DDBJ databases">
        <title>Connecting structure to function with the recovery of over 1000 high-quality activated sludge metagenome-assembled genomes encoding full-length rRNA genes using long-read sequencing.</title>
        <authorList>
            <person name="Singleton C.M."/>
            <person name="Petriglieri F."/>
            <person name="Kristensen J.M."/>
            <person name="Kirkegaard R.H."/>
            <person name="Michaelsen T.Y."/>
            <person name="Andersen M.H."/>
            <person name="Karst S.M."/>
            <person name="Dueholm M.S."/>
            <person name="Nielsen P.H."/>
            <person name="Albertsen M."/>
        </authorList>
    </citation>
    <scope>NUCLEOTIDE SEQUENCE [LARGE SCALE GENOMIC DNA]</scope>
    <source>
        <strain evidence="7">Fred_18-Q3-R57-64_BAT3C.720</strain>
    </source>
</reference>
<dbReference type="EMBL" id="JADJOT010000010">
    <property type="protein sequence ID" value="MBK7955161.1"/>
    <property type="molecule type" value="Genomic_DNA"/>
</dbReference>
<evidence type="ECO:0000256" key="1">
    <source>
        <dbReference type="ARBA" id="ARBA00004141"/>
    </source>
</evidence>
<protein>
    <recommendedName>
        <fullName evidence="9">Energy-coupling factor transporter transmembrane protein EcfT</fullName>
    </recommendedName>
</protein>
<proteinExistence type="inferred from homology"/>
<organism evidence="7 8">
    <name type="scientific">Candidatus Accumulibacter affinis</name>
    <dbReference type="NCBI Taxonomy" id="2954384"/>
    <lineage>
        <taxon>Bacteria</taxon>
        <taxon>Pseudomonadati</taxon>
        <taxon>Pseudomonadota</taxon>
        <taxon>Betaproteobacteria</taxon>
        <taxon>Candidatus Accumulibacter</taxon>
    </lineage>
</organism>
<dbReference type="AlphaFoldDB" id="A0A935TAP2"/>
<name>A0A935TAP2_9PROT</name>
<feature type="transmembrane region" description="Helical" evidence="6">
    <location>
        <begin position="179"/>
        <end position="195"/>
    </location>
</feature>
<sequence>MHPSTRLVVWFLMLVLIQNLEGSLLAAALLVLPLCGGPALRRCWQLTWGARWLFLSLFVILAWGGAGDPAWNGAMAPSLEGLADALTHIGRLLLVLMAVTVLRARMPLADLLSGAHRLLEPLRRCGLDADRGLVRLLLVLRYMETMPRARDWRLLLEVPEQAAGEMFELADRPLGRRDYLAITVVVVSILALFYLRQG</sequence>
<keyword evidence="5 6" id="KW-0472">Membrane</keyword>
<feature type="transmembrane region" description="Helical" evidence="6">
    <location>
        <begin position="7"/>
        <end position="34"/>
    </location>
</feature>
<dbReference type="GO" id="GO:0005886">
    <property type="term" value="C:plasma membrane"/>
    <property type="evidence" value="ECO:0007669"/>
    <property type="project" value="UniProtKB-ARBA"/>
</dbReference>
<keyword evidence="3 6" id="KW-0812">Transmembrane</keyword>
<comment type="similarity">
    <text evidence="2">Belongs to the CbiQ family.</text>
</comment>